<dbReference type="PROSITE" id="PS00688">
    <property type="entry name" value="SIGMA54_INTERACT_3"/>
    <property type="match status" value="1"/>
</dbReference>
<keyword evidence="3" id="KW-0805">Transcription regulation</keyword>
<dbReference type="InterPro" id="IPR058031">
    <property type="entry name" value="AAA_lid_NorR"/>
</dbReference>
<dbReference type="SUPFAM" id="SSF52540">
    <property type="entry name" value="P-loop containing nucleoside triphosphate hydrolases"/>
    <property type="match status" value="1"/>
</dbReference>
<dbReference type="InterPro" id="IPR024096">
    <property type="entry name" value="NO_sig/Golgi_transp_ligand-bd"/>
</dbReference>
<dbReference type="PRINTS" id="PR01590">
    <property type="entry name" value="HTHFIS"/>
</dbReference>
<dbReference type="InterPro" id="IPR025943">
    <property type="entry name" value="Sigma_54_int_dom_ATP-bd_2"/>
</dbReference>
<evidence type="ECO:0000256" key="3">
    <source>
        <dbReference type="ARBA" id="ARBA00023015"/>
    </source>
</evidence>
<protein>
    <submittedName>
        <fullName evidence="8">Transcriptional regulator containing PAS, AAA-type ATPase, and DNA-binding Fis domains</fullName>
    </submittedName>
</protein>
<evidence type="ECO:0000313" key="9">
    <source>
        <dbReference type="Proteomes" id="UP000199233"/>
    </source>
</evidence>
<feature type="domain" description="Sigma-54 factor interaction" evidence="7">
    <location>
        <begin position="253"/>
        <end position="482"/>
    </location>
</feature>
<dbReference type="CDD" id="cd00009">
    <property type="entry name" value="AAA"/>
    <property type="match status" value="1"/>
</dbReference>
<keyword evidence="9" id="KW-1185">Reference proteome</keyword>
<dbReference type="InterPro" id="IPR025944">
    <property type="entry name" value="Sigma_54_int_dom_CS"/>
</dbReference>
<dbReference type="EMBL" id="FOFS01000002">
    <property type="protein sequence ID" value="SEP89384.1"/>
    <property type="molecule type" value="Genomic_DNA"/>
</dbReference>
<dbReference type="Pfam" id="PF06505">
    <property type="entry name" value="XylR_N"/>
    <property type="match status" value="1"/>
</dbReference>
<dbReference type="InterPro" id="IPR025662">
    <property type="entry name" value="Sigma_54_int_dom_ATP-bd_1"/>
</dbReference>
<dbReference type="InterPro" id="IPR027417">
    <property type="entry name" value="P-loop_NTPase"/>
</dbReference>
<dbReference type="AlphaFoldDB" id="A0A1H9BK58"/>
<dbReference type="SMART" id="SM00989">
    <property type="entry name" value="V4R"/>
    <property type="match status" value="1"/>
</dbReference>
<sequence>MKQEMPLKGLQRGTGEAYDRLQREDLLSRLRFAPEAGHIWLDGKRMFLLHTGAFGTLRQELIETVGPAEARGILTRMGYQSGARDAELAKKVRSDLSYFERFCVGPQLHALEGIVLVEAVKVEVDVERGHHYGEFVWHESVEDEAHIMAYGIGTEPVCWMQIGYASGYASAFMGRSILYREVSCRATGDSACRIIGKPLEQWQDAEEDVSYFRAQGFVNRTVVDFGATQSREAATRNERGAGSQGRHRDARMLIGASAGFNIVCHAIKRVAPTDAPVLILGESGVGKEMFARALHGESSRSDKPFIAVNCAAIPEQLIESELFGVEKGAFTGAVSSRPGRFERANGGTLFLDELGCLSLPAQSKLLRAVQEGEIERVGDTKQRQVDVRIIAATNEDLRDAVERKTFREDLFYRLNVYPVQIPPLRERTEDIYLLMEYFLDRLTKRHRRDVSGFTDRAIDALLAHDWPGNVRELENVIERAVILASDGGSIDVYHLPEIVARSKRRGLMNPSISGQLVDCEELPLRESAANTAAITDLSVRDNLSEEVPAPDLIFAALERHRGNLSAAARELGLTRAQIAYRAEKLGYAGLFRRRS</sequence>
<dbReference type="STRING" id="489703.SAMN04488038_102126"/>
<name>A0A1H9BK58_9GAMM</name>
<dbReference type="Gene3D" id="1.10.10.60">
    <property type="entry name" value="Homeodomain-like"/>
    <property type="match status" value="1"/>
</dbReference>
<dbReference type="SMART" id="SM00382">
    <property type="entry name" value="AAA"/>
    <property type="match status" value="1"/>
</dbReference>
<dbReference type="PROSITE" id="PS00676">
    <property type="entry name" value="SIGMA54_INTERACT_2"/>
    <property type="match status" value="1"/>
</dbReference>
<dbReference type="GO" id="GO:0006355">
    <property type="term" value="P:regulation of DNA-templated transcription"/>
    <property type="evidence" value="ECO:0007669"/>
    <property type="project" value="InterPro"/>
</dbReference>
<evidence type="ECO:0000256" key="2">
    <source>
        <dbReference type="ARBA" id="ARBA00022840"/>
    </source>
</evidence>
<dbReference type="Gene3D" id="1.10.8.60">
    <property type="match status" value="1"/>
</dbReference>
<dbReference type="Pfam" id="PF02830">
    <property type="entry name" value="V4R"/>
    <property type="match status" value="1"/>
</dbReference>
<dbReference type="RefSeq" id="WP_218140065.1">
    <property type="nucleotide sequence ID" value="NZ_FOFS01000002.1"/>
</dbReference>
<evidence type="ECO:0000256" key="5">
    <source>
        <dbReference type="ARBA" id="ARBA00023159"/>
    </source>
</evidence>
<dbReference type="InterPro" id="IPR003593">
    <property type="entry name" value="AAA+_ATPase"/>
</dbReference>
<reference evidence="8 9" key="1">
    <citation type="submission" date="2016-10" db="EMBL/GenBank/DDBJ databases">
        <authorList>
            <person name="de Groot N.N."/>
        </authorList>
    </citation>
    <scope>NUCLEOTIDE SEQUENCE [LARGE SCALE GENOMIC DNA]</scope>
    <source>
        <strain evidence="8 9">DSM 25927</strain>
    </source>
</reference>
<dbReference type="Pfam" id="PF25601">
    <property type="entry name" value="AAA_lid_14"/>
    <property type="match status" value="1"/>
</dbReference>
<dbReference type="PROSITE" id="PS00675">
    <property type="entry name" value="SIGMA54_INTERACT_1"/>
    <property type="match status" value="1"/>
</dbReference>
<dbReference type="GO" id="GO:0043565">
    <property type="term" value="F:sequence-specific DNA binding"/>
    <property type="evidence" value="ECO:0007669"/>
    <property type="project" value="InterPro"/>
</dbReference>
<dbReference type="Pfam" id="PF00158">
    <property type="entry name" value="Sigma54_activat"/>
    <property type="match status" value="1"/>
</dbReference>
<accession>A0A1H9BK58</accession>
<gene>
    <name evidence="8" type="ORF">SAMN04488038_102126</name>
</gene>
<dbReference type="InterPro" id="IPR004096">
    <property type="entry name" value="V4R"/>
</dbReference>
<evidence type="ECO:0000256" key="1">
    <source>
        <dbReference type="ARBA" id="ARBA00022741"/>
    </source>
</evidence>
<dbReference type="Gene3D" id="3.40.50.300">
    <property type="entry name" value="P-loop containing nucleotide triphosphate hydrolases"/>
    <property type="match status" value="1"/>
</dbReference>
<keyword evidence="5" id="KW-0010">Activator</keyword>
<dbReference type="Pfam" id="PF02954">
    <property type="entry name" value="HTH_8"/>
    <property type="match status" value="1"/>
</dbReference>
<organism evidence="8 9">
    <name type="scientific">Solimonas aquatica</name>
    <dbReference type="NCBI Taxonomy" id="489703"/>
    <lineage>
        <taxon>Bacteria</taxon>
        <taxon>Pseudomonadati</taxon>
        <taxon>Pseudomonadota</taxon>
        <taxon>Gammaproteobacteria</taxon>
        <taxon>Nevskiales</taxon>
        <taxon>Nevskiaceae</taxon>
        <taxon>Solimonas</taxon>
    </lineage>
</organism>
<evidence type="ECO:0000259" key="7">
    <source>
        <dbReference type="PROSITE" id="PS50045"/>
    </source>
</evidence>
<dbReference type="InterPro" id="IPR009057">
    <property type="entry name" value="Homeodomain-like_sf"/>
</dbReference>
<dbReference type="InterPro" id="IPR002078">
    <property type="entry name" value="Sigma_54_int"/>
</dbReference>
<dbReference type="InterPro" id="IPR010523">
    <property type="entry name" value="XylR_N"/>
</dbReference>
<dbReference type="InterPro" id="IPR002197">
    <property type="entry name" value="HTH_Fis"/>
</dbReference>
<evidence type="ECO:0000256" key="4">
    <source>
        <dbReference type="ARBA" id="ARBA00023125"/>
    </source>
</evidence>
<keyword evidence="4 8" id="KW-0238">DNA-binding</keyword>
<dbReference type="FunFam" id="1.10.8.60:FF:000014">
    <property type="entry name" value="DNA-binding transcriptional regulator NtrC"/>
    <property type="match status" value="1"/>
</dbReference>
<dbReference type="GO" id="GO:0005524">
    <property type="term" value="F:ATP binding"/>
    <property type="evidence" value="ECO:0007669"/>
    <property type="project" value="UniProtKB-KW"/>
</dbReference>
<keyword evidence="6" id="KW-0804">Transcription</keyword>
<dbReference type="PANTHER" id="PTHR32071:SF117">
    <property type="entry name" value="PTS-DEPENDENT DIHYDROXYACETONE KINASE OPERON REGULATORY PROTEIN-RELATED"/>
    <property type="match status" value="1"/>
</dbReference>
<dbReference type="PROSITE" id="PS50045">
    <property type="entry name" value="SIGMA54_INTERACT_4"/>
    <property type="match status" value="1"/>
</dbReference>
<dbReference type="Gene3D" id="3.30.1380.20">
    <property type="entry name" value="Trafficking protein particle complex subunit 3"/>
    <property type="match status" value="1"/>
</dbReference>
<dbReference type="SUPFAM" id="SSF46689">
    <property type="entry name" value="Homeodomain-like"/>
    <property type="match status" value="1"/>
</dbReference>
<evidence type="ECO:0000313" key="8">
    <source>
        <dbReference type="EMBL" id="SEP89384.1"/>
    </source>
</evidence>
<dbReference type="PANTHER" id="PTHR32071">
    <property type="entry name" value="TRANSCRIPTIONAL REGULATORY PROTEIN"/>
    <property type="match status" value="1"/>
</dbReference>
<evidence type="ECO:0000256" key="6">
    <source>
        <dbReference type="ARBA" id="ARBA00023163"/>
    </source>
</evidence>
<dbReference type="FunFam" id="3.40.50.300:FF:000006">
    <property type="entry name" value="DNA-binding transcriptional regulator NtrC"/>
    <property type="match status" value="1"/>
</dbReference>
<keyword evidence="1" id="KW-0547">Nucleotide-binding</keyword>
<dbReference type="Proteomes" id="UP000199233">
    <property type="component" value="Unassembled WGS sequence"/>
</dbReference>
<dbReference type="SUPFAM" id="SSF111126">
    <property type="entry name" value="Ligand-binding domain in the NO signalling and Golgi transport"/>
    <property type="match status" value="1"/>
</dbReference>
<keyword evidence="2" id="KW-0067">ATP-binding</keyword>
<proteinExistence type="predicted"/>